<gene>
    <name evidence="1" type="ORF">CGC53_03560</name>
</gene>
<sequence>MKHYITLLSLLIVSLGFAQKDPIAIIKSVNALKKQTIAQMQANTDKTKNDILYEKFAKEAEAKLLEIENVSGTYDLPEQLKPYLKIGVGFTADFQKLLDNAGLEAAWDEGFVGFYFKQGYLAKTFRNYLSEEYLLYLKFNDIRPFMYSDAALMIGSDTLGEMLLNECNFIKKYPNSRKIKEVKLCYADDVMTFIFGIDNTPEARKDMKAFVSKYPEALATPLVKLYLENTKVNKNGMTVYKDENKNLYDLINAELEKQLGGKISDLSSEYNED</sequence>
<dbReference type="Proteomes" id="UP000217276">
    <property type="component" value="Chromosome"/>
</dbReference>
<reference evidence="2" key="1">
    <citation type="submission" date="2017-06" db="EMBL/GenBank/DDBJ databases">
        <title>Capnocytophaga spp. assemblies.</title>
        <authorList>
            <person name="Gulvik C.A."/>
        </authorList>
    </citation>
    <scope>NUCLEOTIDE SEQUENCE [LARGE SCALE GENOMIC DNA]</scope>
    <source>
        <strain evidence="2">H6253</strain>
    </source>
</reference>
<proteinExistence type="predicted"/>
<dbReference type="AlphaFoldDB" id="A0A250F8P1"/>
<evidence type="ECO:0000313" key="1">
    <source>
        <dbReference type="EMBL" id="ATA81490.1"/>
    </source>
</evidence>
<protein>
    <submittedName>
        <fullName evidence="1">Uncharacterized protein</fullName>
    </submittedName>
</protein>
<organism evidence="1 2">
    <name type="scientific">Capnocytophaga leadbetteri</name>
    <dbReference type="NCBI Taxonomy" id="327575"/>
    <lineage>
        <taxon>Bacteria</taxon>
        <taxon>Pseudomonadati</taxon>
        <taxon>Bacteroidota</taxon>
        <taxon>Flavobacteriia</taxon>
        <taxon>Flavobacteriales</taxon>
        <taxon>Flavobacteriaceae</taxon>
        <taxon>Capnocytophaga</taxon>
    </lineage>
</organism>
<dbReference type="KEGG" id="clk:CGC53_03560"/>
<name>A0A250F8P1_9FLAO</name>
<dbReference type="EMBL" id="CP022384">
    <property type="protein sequence ID" value="ATA81490.1"/>
    <property type="molecule type" value="Genomic_DNA"/>
</dbReference>
<accession>A0A250F8P1</accession>
<evidence type="ECO:0000313" key="2">
    <source>
        <dbReference type="Proteomes" id="UP000217276"/>
    </source>
</evidence>
<dbReference type="RefSeq" id="WP_095913367.1">
    <property type="nucleotide sequence ID" value="NZ_CAUUPF010000014.1"/>
</dbReference>
<keyword evidence="2" id="KW-1185">Reference proteome</keyword>